<keyword evidence="1" id="KW-1133">Transmembrane helix</keyword>
<evidence type="ECO:0000313" key="3">
    <source>
        <dbReference type="Proteomes" id="UP001164653"/>
    </source>
</evidence>
<evidence type="ECO:0000313" key="2">
    <source>
        <dbReference type="EMBL" id="WAC11501.1"/>
    </source>
</evidence>
<feature type="transmembrane region" description="Helical" evidence="1">
    <location>
        <begin position="153"/>
        <end position="175"/>
    </location>
</feature>
<reference evidence="2" key="1">
    <citation type="submission" date="2022-11" db="EMBL/GenBank/DDBJ databases">
        <title>Dyadobacter pollutisoli sp. nov., isolated from plastic dumped soil.</title>
        <authorList>
            <person name="Kim J.M."/>
            <person name="Kim K.R."/>
            <person name="Lee J.K."/>
            <person name="Hao L."/>
            <person name="Jeon C.O."/>
        </authorList>
    </citation>
    <scope>NUCLEOTIDE SEQUENCE</scope>
    <source>
        <strain evidence="2">U1</strain>
    </source>
</reference>
<dbReference type="EMBL" id="CP112998">
    <property type="protein sequence ID" value="WAC11501.1"/>
    <property type="molecule type" value="Genomic_DNA"/>
</dbReference>
<sequence length="213" mass="25029">MEDKELMALWKTYDQKLEENLVLNRRNTEDITRIKIKSLLGSMKPIKIFTIITGILWVVFVDTLIVATFHFASPFFLISAGIQALITKLAIGIYLYQMVLIYQTDISEPLLATQERIARLQSSTIWITRFLFLQFPVWTTFYIGESLLKNGGVIWYVIQSIVTLAFTFVAVWFFVNIKYENRNKNWFRLIFNGKEWDPVMKAMGMLREIEGYR</sequence>
<proteinExistence type="predicted"/>
<feature type="transmembrane region" description="Helical" evidence="1">
    <location>
        <begin position="48"/>
        <end position="69"/>
    </location>
</feature>
<dbReference type="AlphaFoldDB" id="A0A9E8NBH9"/>
<organism evidence="2 3">
    <name type="scientific">Dyadobacter pollutisoli</name>
    <dbReference type="NCBI Taxonomy" id="2910158"/>
    <lineage>
        <taxon>Bacteria</taxon>
        <taxon>Pseudomonadati</taxon>
        <taxon>Bacteroidota</taxon>
        <taxon>Cytophagia</taxon>
        <taxon>Cytophagales</taxon>
        <taxon>Spirosomataceae</taxon>
        <taxon>Dyadobacter</taxon>
    </lineage>
</organism>
<protein>
    <submittedName>
        <fullName evidence="2">Uncharacterized protein</fullName>
    </submittedName>
</protein>
<evidence type="ECO:0000256" key="1">
    <source>
        <dbReference type="SAM" id="Phobius"/>
    </source>
</evidence>
<name>A0A9E8NBH9_9BACT</name>
<keyword evidence="3" id="KW-1185">Reference proteome</keyword>
<keyword evidence="1" id="KW-0812">Transmembrane</keyword>
<dbReference type="RefSeq" id="WP_244821432.1">
    <property type="nucleotide sequence ID" value="NZ_CP112998.1"/>
</dbReference>
<dbReference type="Proteomes" id="UP001164653">
    <property type="component" value="Chromosome"/>
</dbReference>
<keyword evidence="1" id="KW-0472">Membrane</keyword>
<gene>
    <name evidence="2" type="ORF">ON006_27695</name>
</gene>
<accession>A0A9E8NBH9</accession>
<feature type="transmembrane region" description="Helical" evidence="1">
    <location>
        <begin position="123"/>
        <end position="141"/>
    </location>
</feature>
<feature type="transmembrane region" description="Helical" evidence="1">
    <location>
        <begin position="75"/>
        <end position="102"/>
    </location>
</feature>
<dbReference type="KEGG" id="dpf:ON006_27695"/>